<dbReference type="CDD" id="cd05966">
    <property type="entry name" value="ACS"/>
    <property type="match status" value="1"/>
</dbReference>
<evidence type="ECO:0000259" key="9">
    <source>
        <dbReference type="Pfam" id="PF13193"/>
    </source>
</evidence>
<dbReference type="GO" id="GO:0019427">
    <property type="term" value="P:acetyl-CoA biosynthetic process from acetate"/>
    <property type="evidence" value="ECO:0007669"/>
    <property type="project" value="UniProtKB-UniRule"/>
</dbReference>
<dbReference type="Proteomes" id="UP000664164">
    <property type="component" value="Unassembled WGS sequence"/>
</dbReference>
<dbReference type="InterPro" id="IPR032387">
    <property type="entry name" value="ACAS_N"/>
</dbReference>
<feature type="binding site" evidence="6">
    <location>
        <position position="554"/>
    </location>
    <ligand>
        <name>CoA</name>
        <dbReference type="ChEBI" id="CHEBI:57287"/>
    </ligand>
</feature>
<accession>A0A939HM69</accession>
<evidence type="ECO:0000256" key="3">
    <source>
        <dbReference type="ARBA" id="ARBA00022741"/>
    </source>
</evidence>
<evidence type="ECO:0000256" key="2">
    <source>
        <dbReference type="ARBA" id="ARBA00022598"/>
    </source>
</evidence>
<gene>
    <name evidence="11" type="primary">acs</name>
    <name evidence="6" type="synonym">acsA</name>
    <name evidence="11" type="ORF">J1902_18555</name>
</gene>
<dbReference type="InterPro" id="IPR045851">
    <property type="entry name" value="AMP-bd_C_sf"/>
</dbReference>
<dbReference type="InterPro" id="IPR042099">
    <property type="entry name" value="ANL_N_sf"/>
</dbReference>
<comment type="similarity">
    <text evidence="1 6">Belongs to the ATP-dependent AMP-binding enzyme family.</text>
</comment>
<comment type="caution">
    <text evidence="6">Lacks conserved residue(s) required for the propagation of feature annotation.</text>
</comment>
<feature type="binding site" evidence="6">
    <location>
        <position position="557"/>
    </location>
    <ligand>
        <name>ATP</name>
        <dbReference type="ChEBI" id="CHEBI:30616"/>
    </ligand>
</feature>
<keyword evidence="12" id="KW-1185">Reference proteome</keyword>
<feature type="compositionally biased region" description="Low complexity" evidence="7">
    <location>
        <begin position="1"/>
        <end position="18"/>
    </location>
</feature>
<sequence>MSQDTTGSPAPAAATSAGHDQAPHVEALENLLHEDRKFAPSQEFAANAVATAADYTEAAADRPAFWARQARELLTWDKDFTDALDWSNPPFAKWFVGGEINAAYNALDRHVENGLGDRVAIYFEGEPGDTRSYTYAQLTEEVKKAANAFEALGVAKGDRVAVYLPMIPEAVITILACARIGAVHSVVFGGFSADALRSRIDDAEAKLVVTADGTYRRGKPSPLKPAVDEALSKEGHTVENVVVVKRNGEAVNWVEGRDLWWDDTVEAASAEHTAVGHDSEHPLFILYTSGTTGKPKGILHTTGGYLTQGAYTHKAVFDLHPETDVYWCTADVGWITGHSYVAYAPLINGATQLMYEGTPDSPHQGRWWELIEKYKVSILYTAPTAIRTFMKWGREIPAKYDLSSIRVLGSVGEPINPEAWMWYREVIGGNGGAKENPAPIVDTWWQTETGAQMIAPLPGVTATKPGSAQVPLPGIAVDVVDDAGASVPNGEGGYLVIREPWPAMLRGIWGDPERFKDTYWSRFEAMYFAGDGAKKDEDGDVWLLGRVDDVMNVSGHRLSTTEIESALVSHPSVAEAAVVGAADETTGQAVVAFVILRGDAVNKGEETVLELRNHVGKEIGPIAKPKQLLIVPELPKTRSGKIVRRLLKDIAEGRESGDASTLADPSTMVQIAESLRK</sequence>
<feature type="modified residue" description="N6-acetyllysine" evidence="6">
    <location>
        <position position="641"/>
    </location>
</feature>
<dbReference type="AlphaFoldDB" id="A0A939HM69"/>
<feature type="domain" description="AMP-binding enzyme C-terminal" evidence="9">
    <location>
        <begin position="562"/>
        <end position="641"/>
    </location>
</feature>
<evidence type="ECO:0000259" key="10">
    <source>
        <dbReference type="Pfam" id="PF16177"/>
    </source>
</evidence>
<comment type="catalytic activity">
    <reaction evidence="6">
        <text>acetate + ATP + CoA = acetyl-CoA + AMP + diphosphate</text>
        <dbReference type="Rhea" id="RHEA:23176"/>
        <dbReference type="ChEBI" id="CHEBI:30089"/>
        <dbReference type="ChEBI" id="CHEBI:30616"/>
        <dbReference type="ChEBI" id="CHEBI:33019"/>
        <dbReference type="ChEBI" id="CHEBI:57287"/>
        <dbReference type="ChEBI" id="CHEBI:57288"/>
        <dbReference type="ChEBI" id="CHEBI:456215"/>
        <dbReference type="EC" id="6.2.1.1"/>
    </reaction>
</comment>
<evidence type="ECO:0000259" key="8">
    <source>
        <dbReference type="Pfam" id="PF00501"/>
    </source>
</evidence>
<dbReference type="GO" id="GO:0016208">
    <property type="term" value="F:AMP binding"/>
    <property type="evidence" value="ECO:0007669"/>
    <property type="project" value="InterPro"/>
</dbReference>
<comment type="caution">
    <text evidence="11">The sequence shown here is derived from an EMBL/GenBank/DDBJ whole genome shotgun (WGS) entry which is preliminary data.</text>
</comment>
<dbReference type="Pfam" id="PF00501">
    <property type="entry name" value="AMP-binding"/>
    <property type="match status" value="1"/>
</dbReference>
<dbReference type="GO" id="GO:0005829">
    <property type="term" value="C:cytosol"/>
    <property type="evidence" value="ECO:0007669"/>
    <property type="project" value="TreeGrafter"/>
</dbReference>
<dbReference type="PROSITE" id="PS00455">
    <property type="entry name" value="AMP_BINDING"/>
    <property type="match status" value="1"/>
</dbReference>
<keyword evidence="6" id="KW-0479">Metal-binding</keyword>
<feature type="binding site" evidence="6">
    <location>
        <begin position="442"/>
        <end position="447"/>
    </location>
    <ligand>
        <name>ATP</name>
        <dbReference type="ChEBI" id="CHEBI:30616"/>
    </ligand>
</feature>
<feature type="binding site" evidence="6">
    <location>
        <begin position="216"/>
        <end position="219"/>
    </location>
    <ligand>
        <name>CoA</name>
        <dbReference type="ChEBI" id="CHEBI:57287"/>
    </ligand>
</feature>
<dbReference type="Pfam" id="PF16177">
    <property type="entry name" value="ACAS_N"/>
    <property type="match status" value="1"/>
</dbReference>
<dbReference type="FunFam" id="3.40.50.12780:FF:000001">
    <property type="entry name" value="Acetyl-coenzyme A synthetase"/>
    <property type="match status" value="1"/>
</dbReference>
<dbReference type="InterPro" id="IPR011904">
    <property type="entry name" value="Ac_CoA_lig"/>
</dbReference>
<protein>
    <recommendedName>
        <fullName evidence="6">Acetyl-coenzyme A synthetase</fullName>
        <shortName evidence="6">AcCoA synthetase</shortName>
        <shortName evidence="6">Acs</shortName>
        <ecNumber evidence="6">6.2.1.1</ecNumber>
    </recommendedName>
    <alternativeName>
        <fullName evidence="6">Acetate--CoA ligase</fullName>
    </alternativeName>
    <alternativeName>
        <fullName evidence="6">Acyl-activating enzyme</fullName>
    </alternativeName>
</protein>
<dbReference type="GO" id="GO:0046872">
    <property type="term" value="F:metal ion binding"/>
    <property type="evidence" value="ECO:0007669"/>
    <property type="project" value="UniProtKB-KW"/>
</dbReference>
<keyword evidence="6" id="KW-0460">Magnesium</keyword>
<dbReference type="RefSeq" id="WP_207617848.1">
    <property type="nucleotide sequence ID" value="NZ_JAFNLL010000074.1"/>
</dbReference>
<dbReference type="EMBL" id="JAFNLL010000074">
    <property type="protein sequence ID" value="MBO1269930.1"/>
    <property type="molecule type" value="Genomic_DNA"/>
</dbReference>
<comment type="PTM">
    <text evidence="6">Acetylated. Deacetylation by the SIR2-homolog deacetylase activates the enzyme.</text>
</comment>
<dbReference type="GO" id="GO:0003987">
    <property type="term" value="F:acetate-CoA ligase activity"/>
    <property type="evidence" value="ECO:0007669"/>
    <property type="project" value="UniProtKB-UniRule"/>
</dbReference>
<evidence type="ECO:0000256" key="7">
    <source>
        <dbReference type="SAM" id="MobiDB-lite"/>
    </source>
</evidence>
<name>A0A939HM69_9MICC</name>
<feature type="binding site" evidence="6">
    <location>
        <position position="336"/>
    </location>
    <ligand>
        <name>CoA</name>
        <dbReference type="ChEBI" id="CHEBI:57287"/>
    </ligand>
</feature>
<evidence type="ECO:0000256" key="4">
    <source>
        <dbReference type="ARBA" id="ARBA00022840"/>
    </source>
</evidence>
<keyword evidence="2 6" id="KW-0436">Ligase</keyword>
<feature type="binding site" evidence="6">
    <location>
        <begin position="412"/>
        <end position="414"/>
    </location>
    <ligand>
        <name>ATP</name>
        <dbReference type="ChEBI" id="CHEBI:30616"/>
    </ligand>
</feature>
<keyword evidence="5 6" id="KW-0007">Acetylation</keyword>
<dbReference type="InterPro" id="IPR020845">
    <property type="entry name" value="AMP-binding_CS"/>
</dbReference>
<comment type="function">
    <text evidence="6">Catalyzes the conversion of acetate into acetyl-CoA (AcCoA), an essential intermediate at the junction of anabolic and catabolic pathways. AcsA undergoes a two-step reaction. In the first half reaction, AcsA combines acetate with ATP to form acetyl-adenylate (AcAMP) intermediate. In the second half reaction, it can then transfer the acetyl group from AcAMP to the sulfhydryl group of CoA, forming the product AcCoA.</text>
</comment>
<feature type="binding site" evidence="6">
    <location>
        <position position="531"/>
    </location>
    <ligand>
        <name>ATP</name>
        <dbReference type="ChEBI" id="CHEBI:30616"/>
    </ligand>
</feature>
<dbReference type="Gene3D" id="3.40.50.12780">
    <property type="entry name" value="N-terminal domain of ligase-like"/>
    <property type="match status" value="1"/>
</dbReference>
<dbReference type="NCBIfam" id="NF001208">
    <property type="entry name" value="PRK00174.1"/>
    <property type="match status" value="1"/>
</dbReference>
<feature type="binding site" evidence="6">
    <location>
        <position position="573"/>
    </location>
    <ligand>
        <name>Mg(2+)</name>
        <dbReference type="ChEBI" id="CHEBI:18420"/>
    </ligand>
</feature>
<evidence type="ECO:0000313" key="12">
    <source>
        <dbReference type="Proteomes" id="UP000664164"/>
    </source>
</evidence>
<feature type="domain" description="Acetyl-coenzyme A synthetase N-terminal" evidence="10">
    <location>
        <begin position="53"/>
        <end position="106"/>
    </location>
</feature>
<dbReference type="Gene3D" id="3.30.300.30">
    <property type="match status" value="1"/>
</dbReference>
<dbReference type="EC" id="6.2.1.1" evidence="6"/>
<feature type="domain" description="AMP-dependent synthetase/ligase" evidence="8">
    <location>
        <begin position="114"/>
        <end position="509"/>
    </location>
</feature>
<dbReference type="PANTHER" id="PTHR24095">
    <property type="entry name" value="ACETYL-COENZYME A SYNTHETASE"/>
    <property type="match status" value="1"/>
</dbReference>
<dbReference type="NCBIfam" id="TIGR02188">
    <property type="entry name" value="Ac_CoA_lig_AcsA"/>
    <property type="match status" value="1"/>
</dbReference>
<comment type="cofactor">
    <cofactor evidence="6">
        <name>Mg(2+)</name>
        <dbReference type="ChEBI" id="CHEBI:18420"/>
    </cofactor>
</comment>
<dbReference type="Pfam" id="PF13193">
    <property type="entry name" value="AMP-binding_C"/>
    <property type="match status" value="1"/>
</dbReference>
<organism evidence="11 12">
    <name type="scientific">Arthrobacter cavernae</name>
    <dbReference type="NCBI Taxonomy" id="2817681"/>
    <lineage>
        <taxon>Bacteria</taxon>
        <taxon>Bacillati</taxon>
        <taxon>Actinomycetota</taxon>
        <taxon>Actinomycetes</taxon>
        <taxon>Micrococcales</taxon>
        <taxon>Micrococcaceae</taxon>
        <taxon>Arthrobacter</taxon>
    </lineage>
</organism>
<feature type="binding site" evidence="6">
    <location>
        <position position="546"/>
    </location>
    <ligand>
        <name>ATP</name>
        <dbReference type="ChEBI" id="CHEBI:30616"/>
    </ligand>
</feature>
<feature type="binding site" evidence="6">
    <location>
        <position position="568"/>
    </location>
    <ligand>
        <name>Mg(2+)</name>
        <dbReference type="ChEBI" id="CHEBI:18420"/>
    </ligand>
</feature>
<dbReference type="PANTHER" id="PTHR24095:SF14">
    <property type="entry name" value="ACETYL-COENZYME A SYNTHETASE 1"/>
    <property type="match status" value="1"/>
</dbReference>
<evidence type="ECO:0000256" key="6">
    <source>
        <dbReference type="HAMAP-Rule" id="MF_01123"/>
    </source>
</evidence>
<dbReference type="GO" id="GO:0005524">
    <property type="term" value="F:ATP binding"/>
    <property type="evidence" value="ECO:0007669"/>
    <property type="project" value="UniProtKB-KW"/>
</dbReference>
<feature type="region of interest" description="Disordered" evidence="7">
    <location>
        <begin position="1"/>
        <end position="22"/>
    </location>
</feature>
<dbReference type="InterPro" id="IPR025110">
    <property type="entry name" value="AMP-bd_C"/>
</dbReference>
<dbReference type="HAMAP" id="MF_01123">
    <property type="entry name" value="Ac_CoA_synth"/>
    <property type="match status" value="1"/>
</dbReference>
<dbReference type="SUPFAM" id="SSF56801">
    <property type="entry name" value="Acetyl-CoA synthetase-like"/>
    <property type="match status" value="1"/>
</dbReference>
<feature type="binding site" evidence="6">
    <location>
        <position position="570"/>
    </location>
    <ligand>
        <name>Mg(2+)</name>
        <dbReference type="ChEBI" id="CHEBI:18420"/>
    </ligand>
</feature>
<evidence type="ECO:0000313" key="11">
    <source>
        <dbReference type="EMBL" id="MBO1269930.1"/>
    </source>
</evidence>
<dbReference type="InterPro" id="IPR000873">
    <property type="entry name" value="AMP-dep_synth/lig_dom"/>
</dbReference>
<keyword evidence="4 6" id="KW-0067">ATP-binding</keyword>
<evidence type="ECO:0000256" key="5">
    <source>
        <dbReference type="ARBA" id="ARBA00022990"/>
    </source>
</evidence>
<proteinExistence type="inferred from homology"/>
<keyword evidence="3 6" id="KW-0547">Nucleotide-binding</keyword>
<reference evidence="11" key="1">
    <citation type="submission" date="2021-03" db="EMBL/GenBank/DDBJ databases">
        <title>A new species, PO-11, isolated from a karst cave deposit.</title>
        <authorList>
            <person name="Zhaoxiaoyong W."/>
        </authorList>
    </citation>
    <scope>NUCLEOTIDE SEQUENCE</scope>
    <source>
        <strain evidence="11">PO-11</strain>
    </source>
</reference>
<evidence type="ECO:0000256" key="1">
    <source>
        <dbReference type="ARBA" id="ARBA00006432"/>
    </source>
</evidence>